<evidence type="ECO:0008006" key="5">
    <source>
        <dbReference type="Google" id="ProtNLM"/>
    </source>
</evidence>
<evidence type="ECO:0000256" key="2">
    <source>
        <dbReference type="SAM" id="MobiDB-lite"/>
    </source>
</evidence>
<sequence length="368" mass="40612">MQQLLKSLHGHSAEPCPPLLRIADILLFSDDNDGERGEELVGAMNGFRKHKQGEVTCGLDCSSPRRIASRLLRKLKERRRPVAWREGNEKVSVDGQSNQASDEKCGGGGGGSSVGIAKSEDSGSCGNENMLNMGVACSLLYLMASSRDELRKMKDLRTDVEMLLDNVKEFVQRKDSVSDKLVLKESPAASCLTGLKKVTSCSSGLLSSQSTATPYLLQGEEIVTLSGQSVVRDGSRKESVEEMGPLEAELEAELERLQVQLDTESFPQSMKVTGDGITAERSDDFSPGEVINLNESTMNVLHAGVPPIELERKLHELLESRQRERINELEAALEYMKQKLSEKEREAKWWKDTALLMSRNDPDPSDCK</sequence>
<evidence type="ECO:0000313" key="4">
    <source>
        <dbReference type="Proteomes" id="UP001346149"/>
    </source>
</evidence>
<name>A0AAN7LHV1_TRANT</name>
<dbReference type="Proteomes" id="UP001346149">
    <property type="component" value="Unassembled WGS sequence"/>
</dbReference>
<dbReference type="PANTHER" id="PTHR33476">
    <property type="entry name" value="EMB|CAB62613.1"/>
    <property type="match status" value="1"/>
</dbReference>
<feature type="region of interest" description="Disordered" evidence="2">
    <location>
        <begin position="84"/>
        <end position="113"/>
    </location>
</feature>
<accession>A0AAN7LHV1</accession>
<organism evidence="3 4">
    <name type="scientific">Trapa natans</name>
    <name type="common">Water chestnut</name>
    <dbReference type="NCBI Taxonomy" id="22666"/>
    <lineage>
        <taxon>Eukaryota</taxon>
        <taxon>Viridiplantae</taxon>
        <taxon>Streptophyta</taxon>
        <taxon>Embryophyta</taxon>
        <taxon>Tracheophyta</taxon>
        <taxon>Spermatophyta</taxon>
        <taxon>Magnoliopsida</taxon>
        <taxon>eudicotyledons</taxon>
        <taxon>Gunneridae</taxon>
        <taxon>Pentapetalae</taxon>
        <taxon>rosids</taxon>
        <taxon>malvids</taxon>
        <taxon>Myrtales</taxon>
        <taxon>Lythraceae</taxon>
        <taxon>Trapa</taxon>
    </lineage>
</organism>
<dbReference type="PANTHER" id="PTHR33476:SF22">
    <property type="entry name" value="PROTEIN POLAR LOCALIZATION DURING ASYMMETRIC DIVISION AND REDISTRIBUTION"/>
    <property type="match status" value="1"/>
</dbReference>
<comment type="caution">
    <text evidence="3">The sequence shown here is derived from an EMBL/GenBank/DDBJ whole genome shotgun (WGS) entry which is preliminary data.</text>
</comment>
<feature type="coiled-coil region" evidence="1">
    <location>
        <begin position="319"/>
        <end position="346"/>
    </location>
</feature>
<evidence type="ECO:0000313" key="3">
    <source>
        <dbReference type="EMBL" id="KAK4783323.1"/>
    </source>
</evidence>
<keyword evidence="1" id="KW-0175">Coiled coil</keyword>
<dbReference type="AlphaFoldDB" id="A0AAN7LHV1"/>
<dbReference type="InterPro" id="IPR040348">
    <property type="entry name" value="POLAR-like"/>
</dbReference>
<reference evidence="3 4" key="1">
    <citation type="journal article" date="2023" name="Hortic Res">
        <title>Pangenome of water caltrop reveals structural variations and asymmetric subgenome divergence after allopolyploidization.</title>
        <authorList>
            <person name="Zhang X."/>
            <person name="Chen Y."/>
            <person name="Wang L."/>
            <person name="Yuan Y."/>
            <person name="Fang M."/>
            <person name="Shi L."/>
            <person name="Lu R."/>
            <person name="Comes H.P."/>
            <person name="Ma Y."/>
            <person name="Chen Y."/>
            <person name="Huang G."/>
            <person name="Zhou Y."/>
            <person name="Zheng Z."/>
            <person name="Qiu Y."/>
        </authorList>
    </citation>
    <scope>NUCLEOTIDE SEQUENCE [LARGE SCALE GENOMIC DNA]</scope>
    <source>
        <strain evidence="3">F231</strain>
    </source>
</reference>
<dbReference type="EMBL" id="JAXQNO010000015">
    <property type="protein sequence ID" value="KAK4783323.1"/>
    <property type="molecule type" value="Genomic_DNA"/>
</dbReference>
<proteinExistence type="predicted"/>
<gene>
    <name evidence="3" type="ORF">SAY86_007697</name>
</gene>
<dbReference type="GO" id="GO:0008356">
    <property type="term" value="P:asymmetric cell division"/>
    <property type="evidence" value="ECO:0007669"/>
    <property type="project" value="InterPro"/>
</dbReference>
<keyword evidence="4" id="KW-1185">Reference proteome</keyword>
<protein>
    <recommendedName>
        <fullName evidence="5">Protein POLAR LOCALIZATION DURING ASYMMETRIC DIVISION AND REDISTRIBUTION</fullName>
    </recommendedName>
</protein>
<evidence type="ECO:0000256" key="1">
    <source>
        <dbReference type="SAM" id="Coils"/>
    </source>
</evidence>